<evidence type="ECO:0000313" key="2">
    <source>
        <dbReference type="EMBL" id="CAK9103316.1"/>
    </source>
</evidence>
<dbReference type="Proteomes" id="UP001642464">
    <property type="component" value="Unassembled WGS sequence"/>
</dbReference>
<proteinExistence type="predicted"/>
<sequence>MAMARAMCAVLVQLAISQAVDVCEDTSMLQVQAQSGSTNGLDSGWIVAAGGQSCTGACRASEQHDECNAAKTKSIDATTLREVVVANGGSCQANISPFAGQMAPGWISNINFCFTGTVASTCSATASDNNFRRVCYCDPKATTTTSTQTAGGGGDPHIYTLRGAHYSILKEGTFLAWSFSKAQVEWQLFACYAGSQFTTQGLLLLDKHSGVTIEMTAKDCTWRTKENSGWRRVHQERLSKGDSVTSLDFKEQPNRTEAEDFLLMRAEIHLNIKSETEKDERKVARVIAHCRPEDHLDFKLVMSEKSDIDHVGGELGSAPPQNPSFVSSSPQTMMETKTDAEFEVHDSWASLGGSESADAYLTKQRPLGSSLVSKACTKSQEEDAEKICAKHLQKEGDPWVFADCVFDVCHGGGEVDAMRAAALLEA</sequence>
<organism evidence="2 3">
    <name type="scientific">Durusdinium trenchii</name>
    <dbReference type="NCBI Taxonomy" id="1381693"/>
    <lineage>
        <taxon>Eukaryota</taxon>
        <taxon>Sar</taxon>
        <taxon>Alveolata</taxon>
        <taxon>Dinophyceae</taxon>
        <taxon>Suessiales</taxon>
        <taxon>Symbiodiniaceae</taxon>
        <taxon>Durusdinium</taxon>
    </lineage>
</organism>
<feature type="signal peptide" evidence="1">
    <location>
        <begin position="1"/>
        <end position="19"/>
    </location>
</feature>
<feature type="chain" id="PRO_5045941422" evidence="1">
    <location>
        <begin position="20"/>
        <end position="426"/>
    </location>
</feature>
<comment type="caution">
    <text evidence="2">The sequence shown here is derived from an EMBL/GenBank/DDBJ whole genome shotgun (WGS) entry which is preliminary data.</text>
</comment>
<evidence type="ECO:0000313" key="3">
    <source>
        <dbReference type="Proteomes" id="UP001642464"/>
    </source>
</evidence>
<name>A0ABP0RVP8_9DINO</name>
<evidence type="ECO:0000256" key="1">
    <source>
        <dbReference type="SAM" id="SignalP"/>
    </source>
</evidence>
<reference evidence="2 3" key="1">
    <citation type="submission" date="2024-02" db="EMBL/GenBank/DDBJ databases">
        <authorList>
            <person name="Chen Y."/>
            <person name="Shah S."/>
            <person name="Dougan E. K."/>
            <person name="Thang M."/>
            <person name="Chan C."/>
        </authorList>
    </citation>
    <scope>NUCLEOTIDE SEQUENCE [LARGE SCALE GENOMIC DNA]</scope>
</reference>
<accession>A0ABP0RVP8</accession>
<gene>
    <name evidence="2" type="ORF">SCF082_LOCUS48263</name>
</gene>
<dbReference type="EMBL" id="CAXAMM010042151">
    <property type="protein sequence ID" value="CAK9103316.1"/>
    <property type="molecule type" value="Genomic_DNA"/>
</dbReference>
<keyword evidence="1" id="KW-0732">Signal</keyword>
<protein>
    <submittedName>
        <fullName evidence="2">Autophagy-related protein 18a</fullName>
    </submittedName>
</protein>
<keyword evidence="3" id="KW-1185">Reference proteome</keyword>